<dbReference type="InterPro" id="IPR006158">
    <property type="entry name" value="Cobalamin-bd"/>
</dbReference>
<dbReference type="SFLD" id="SFLDG01123">
    <property type="entry name" value="methyltransferase_(Class_B)"/>
    <property type="match status" value="1"/>
</dbReference>
<evidence type="ECO:0000256" key="4">
    <source>
        <dbReference type="ARBA" id="ARBA00023004"/>
    </source>
</evidence>
<dbReference type="GO" id="GO:0031419">
    <property type="term" value="F:cobalamin binding"/>
    <property type="evidence" value="ECO:0007669"/>
    <property type="project" value="InterPro"/>
</dbReference>
<name>A0A7C3J4G1_9CREN</name>
<dbReference type="EMBL" id="DSTX01000011">
    <property type="protein sequence ID" value="HFK20977.1"/>
    <property type="molecule type" value="Genomic_DNA"/>
</dbReference>
<keyword evidence="4" id="KW-0408">Iron</keyword>
<protein>
    <submittedName>
        <fullName evidence="8">Radical SAM protein</fullName>
    </submittedName>
</protein>
<dbReference type="InterPro" id="IPR007197">
    <property type="entry name" value="rSAM"/>
</dbReference>
<feature type="domain" description="Radical SAM core" evidence="7">
    <location>
        <begin position="228"/>
        <end position="454"/>
    </location>
</feature>
<accession>A0A7C3J4G1</accession>
<evidence type="ECO:0000259" key="7">
    <source>
        <dbReference type="PROSITE" id="PS51918"/>
    </source>
</evidence>
<sequence length="507" mass="57676">MVIFKILIENCRHYQEEFILNPSQLVMDHEGSCMRILFVEPPLESWFIMGKYMPPPFGLLTLAAYLERESPDAEIEVLDCQAEGVDWSTLGDRMRRSNPDVIAPSGLSTCNAYAALRVADIARRDCPDAKTVLGGQHFTALADETLNEISSVDYIVRGEGEITFSKLAGELSRGGDVSKIDGLSYRQGGAVRHNPDRPQIADLNSLPYPAYHYVKKHMSKYYFTLMAGEGIPFAIVEGSRGCHHNCSYCSQWQYWGKRRGKTPKRVADEMDYIHGKYGSKFFWLTDDSIGFDREMEELCDEIIERGVSDEVCWFIQARCDEVVRNAQLIPKMRKAGAIWMLLGMDPPQETISREFNRAGGGRDVAKKAVDLLRENSIFSQGTFIIGSRSDTVESINQVVAYADEVDPDIATFMTLTPFPGTSLYAEAKEKGWIEVSNWSDYDMIHAIMPTENLSRKEVQKQLYEAYRIFFGSWKRRRQGIFSNNPITRRTYIYLMKEAMLAGLRSLF</sequence>
<keyword evidence="3" id="KW-0479">Metal-binding</keyword>
<dbReference type="InterPro" id="IPR051198">
    <property type="entry name" value="BchE-like"/>
</dbReference>
<dbReference type="AlphaFoldDB" id="A0A7C3J4G1"/>
<dbReference type="Pfam" id="PF02310">
    <property type="entry name" value="B12-binding"/>
    <property type="match status" value="1"/>
</dbReference>
<evidence type="ECO:0000256" key="5">
    <source>
        <dbReference type="ARBA" id="ARBA00023014"/>
    </source>
</evidence>
<dbReference type="GO" id="GO:0046872">
    <property type="term" value="F:metal ion binding"/>
    <property type="evidence" value="ECO:0007669"/>
    <property type="project" value="UniProtKB-KW"/>
</dbReference>
<dbReference type="InterPro" id="IPR058240">
    <property type="entry name" value="rSAM_sf"/>
</dbReference>
<evidence type="ECO:0000259" key="6">
    <source>
        <dbReference type="PROSITE" id="PS51332"/>
    </source>
</evidence>
<dbReference type="SUPFAM" id="SSF102114">
    <property type="entry name" value="Radical SAM enzymes"/>
    <property type="match status" value="1"/>
</dbReference>
<keyword evidence="2" id="KW-0949">S-adenosyl-L-methionine</keyword>
<dbReference type="Pfam" id="PF04055">
    <property type="entry name" value="Radical_SAM"/>
    <property type="match status" value="1"/>
</dbReference>
<dbReference type="SMART" id="SM00729">
    <property type="entry name" value="Elp3"/>
    <property type="match status" value="1"/>
</dbReference>
<dbReference type="InterPro" id="IPR006638">
    <property type="entry name" value="Elp3/MiaA/NifB-like_rSAM"/>
</dbReference>
<dbReference type="PROSITE" id="PS51332">
    <property type="entry name" value="B12_BINDING"/>
    <property type="match status" value="1"/>
</dbReference>
<dbReference type="Gene3D" id="3.40.50.280">
    <property type="entry name" value="Cobalamin-binding domain"/>
    <property type="match status" value="1"/>
</dbReference>
<dbReference type="PANTHER" id="PTHR43409">
    <property type="entry name" value="ANAEROBIC MAGNESIUM-PROTOPORPHYRIN IX MONOMETHYL ESTER CYCLASE-RELATED"/>
    <property type="match status" value="1"/>
</dbReference>
<dbReference type="SFLD" id="SFLDG01082">
    <property type="entry name" value="B12-binding_domain_containing"/>
    <property type="match status" value="1"/>
</dbReference>
<evidence type="ECO:0000256" key="2">
    <source>
        <dbReference type="ARBA" id="ARBA00022691"/>
    </source>
</evidence>
<dbReference type="SFLD" id="SFLDS00029">
    <property type="entry name" value="Radical_SAM"/>
    <property type="match status" value="1"/>
</dbReference>
<dbReference type="Gene3D" id="3.80.30.20">
    <property type="entry name" value="tm_1862 like domain"/>
    <property type="match status" value="1"/>
</dbReference>
<dbReference type="CDD" id="cd01335">
    <property type="entry name" value="Radical_SAM"/>
    <property type="match status" value="1"/>
</dbReference>
<evidence type="ECO:0000256" key="1">
    <source>
        <dbReference type="ARBA" id="ARBA00001966"/>
    </source>
</evidence>
<dbReference type="GO" id="GO:0051539">
    <property type="term" value="F:4 iron, 4 sulfur cluster binding"/>
    <property type="evidence" value="ECO:0007669"/>
    <property type="project" value="UniProtKB-KW"/>
</dbReference>
<gene>
    <name evidence="8" type="ORF">ENS19_06855</name>
</gene>
<dbReference type="CDD" id="cd02068">
    <property type="entry name" value="radical_SAM_B12_BD"/>
    <property type="match status" value="1"/>
</dbReference>
<dbReference type="InterPro" id="IPR034466">
    <property type="entry name" value="Methyltransferase_Class_B"/>
</dbReference>
<evidence type="ECO:0000256" key="3">
    <source>
        <dbReference type="ARBA" id="ARBA00022723"/>
    </source>
</evidence>
<dbReference type="PROSITE" id="PS51918">
    <property type="entry name" value="RADICAL_SAM"/>
    <property type="match status" value="1"/>
</dbReference>
<comment type="caution">
    <text evidence="8">The sequence shown here is derived from an EMBL/GenBank/DDBJ whole genome shotgun (WGS) entry which is preliminary data.</text>
</comment>
<reference evidence="8" key="1">
    <citation type="journal article" date="2020" name="mSystems">
        <title>Genome- and Community-Level Interaction Insights into Carbon Utilization and Element Cycling Functions of Hydrothermarchaeota in Hydrothermal Sediment.</title>
        <authorList>
            <person name="Zhou Z."/>
            <person name="Liu Y."/>
            <person name="Xu W."/>
            <person name="Pan J."/>
            <person name="Luo Z.H."/>
            <person name="Li M."/>
        </authorList>
    </citation>
    <scope>NUCLEOTIDE SEQUENCE [LARGE SCALE GENOMIC DNA]</scope>
    <source>
        <strain evidence="8">SpSt-468</strain>
    </source>
</reference>
<evidence type="ECO:0000313" key="8">
    <source>
        <dbReference type="EMBL" id="HFK20977.1"/>
    </source>
</evidence>
<feature type="domain" description="B12-binding" evidence="6">
    <location>
        <begin position="41"/>
        <end position="178"/>
    </location>
</feature>
<organism evidence="8">
    <name type="scientific">Candidatus Methanomethylicus mesodigestus</name>
    <dbReference type="NCBI Taxonomy" id="1867258"/>
    <lineage>
        <taxon>Archaea</taxon>
        <taxon>Thermoproteota</taxon>
        <taxon>Methanosuratincolia</taxon>
        <taxon>Candidatus Methanomethylicales</taxon>
        <taxon>Candidatus Methanomethylicaceae</taxon>
        <taxon>Candidatus Methanomethylicus</taxon>
    </lineage>
</organism>
<comment type="cofactor">
    <cofactor evidence="1">
        <name>[4Fe-4S] cluster</name>
        <dbReference type="ChEBI" id="CHEBI:49883"/>
    </cofactor>
</comment>
<dbReference type="GO" id="GO:0003824">
    <property type="term" value="F:catalytic activity"/>
    <property type="evidence" value="ECO:0007669"/>
    <property type="project" value="InterPro"/>
</dbReference>
<dbReference type="InterPro" id="IPR023404">
    <property type="entry name" value="rSAM_horseshoe"/>
</dbReference>
<dbReference type="GO" id="GO:0005829">
    <property type="term" value="C:cytosol"/>
    <property type="evidence" value="ECO:0007669"/>
    <property type="project" value="TreeGrafter"/>
</dbReference>
<proteinExistence type="predicted"/>
<dbReference type="PANTHER" id="PTHR43409:SF16">
    <property type="entry name" value="SLR0320 PROTEIN"/>
    <property type="match status" value="1"/>
</dbReference>
<keyword evidence="5" id="KW-0411">Iron-sulfur</keyword>